<proteinExistence type="predicted"/>
<name>A0A1R0GNN0_9FUNG</name>
<dbReference type="Proteomes" id="UP000187455">
    <property type="component" value="Unassembled WGS sequence"/>
</dbReference>
<keyword evidence="2" id="KW-1185">Reference proteome</keyword>
<dbReference type="EMBL" id="LSSL01006283">
    <property type="protein sequence ID" value="OLY78503.1"/>
    <property type="molecule type" value="Genomic_DNA"/>
</dbReference>
<organism evidence="1 2">
    <name type="scientific">Smittium mucronatum</name>
    <dbReference type="NCBI Taxonomy" id="133383"/>
    <lineage>
        <taxon>Eukaryota</taxon>
        <taxon>Fungi</taxon>
        <taxon>Fungi incertae sedis</taxon>
        <taxon>Zoopagomycota</taxon>
        <taxon>Kickxellomycotina</taxon>
        <taxon>Harpellomycetes</taxon>
        <taxon>Harpellales</taxon>
        <taxon>Legeriomycetaceae</taxon>
        <taxon>Smittium</taxon>
    </lineage>
</organism>
<gene>
    <name evidence="1" type="ORF">AYI68_g7448</name>
</gene>
<accession>A0A1R0GNN0</accession>
<sequence length="167" mass="19492">MKLQLYAPLDLTKVIINGKVQYKWIINKEKNLIEVESTTNIVTGIHDGGIEIEDSVKILDRDENSPIQYKRSDSGQTLIGKSLEDLEIFIGLEEKEIETREKYWQISRDLGFDEENLDIFKNDMREDLNKNKIFEPIYTSENSDKELSYFHNSVGIIEKIYSDIINK</sequence>
<protein>
    <submittedName>
        <fullName evidence="1">Uncharacterized protein</fullName>
    </submittedName>
</protein>
<reference evidence="1 2" key="1">
    <citation type="journal article" date="2016" name="Mol. Biol. Evol.">
        <title>Genome-Wide Survey of Gut Fungi (Harpellales) Reveals the First Horizontally Transferred Ubiquitin Gene from a Mosquito Host.</title>
        <authorList>
            <person name="Wang Y."/>
            <person name="White M.M."/>
            <person name="Kvist S."/>
            <person name="Moncalvo J.M."/>
        </authorList>
    </citation>
    <scope>NUCLEOTIDE SEQUENCE [LARGE SCALE GENOMIC DNA]</scope>
    <source>
        <strain evidence="1 2">ALG-7-W6</strain>
    </source>
</reference>
<evidence type="ECO:0000313" key="1">
    <source>
        <dbReference type="EMBL" id="OLY78503.1"/>
    </source>
</evidence>
<dbReference type="AlphaFoldDB" id="A0A1R0GNN0"/>
<comment type="caution">
    <text evidence="1">The sequence shown here is derived from an EMBL/GenBank/DDBJ whole genome shotgun (WGS) entry which is preliminary data.</text>
</comment>
<evidence type="ECO:0000313" key="2">
    <source>
        <dbReference type="Proteomes" id="UP000187455"/>
    </source>
</evidence>